<name>A0AAD9EL41_9PEZI</name>
<gene>
    <name evidence="2" type="ORF">CCHR01_05860</name>
</gene>
<accession>A0AAD9EL41</accession>
<reference evidence="2" key="1">
    <citation type="submission" date="2023-01" db="EMBL/GenBank/DDBJ databases">
        <title>Colletotrichum chrysophilum M932 genome sequence.</title>
        <authorList>
            <person name="Baroncelli R."/>
        </authorList>
    </citation>
    <scope>NUCLEOTIDE SEQUENCE</scope>
    <source>
        <strain evidence="2">M932</strain>
    </source>
</reference>
<evidence type="ECO:0000256" key="1">
    <source>
        <dbReference type="SAM" id="MobiDB-lite"/>
    </source>
</evidence>
<feature type="region of interest" description="Disordered" evidence="1">
    <location>
        <begin position="32"/>
        <end position="74"/>
    </location>
</feature>
<feature type="compositionally biased region" description="Basic and acidic residues" evidence="1">
    <location>
        <begin position="56"/>
        <end position="74"/>
    </location>
</feature>
<evidence type="ECO:0000313" key="3">
    <source>
        <dbReference type="Proteomes" id="UP001243330"/>
    </source>
</evidence>
<dbReference type="Proteomes" id="UP001243330">
    <property type="component" value="Unassembled WGS sequence"/>
</dbReference>
<organism evidence="2 3">
    <name type="scientific">Colletotrichum chrysophilum</name>
    <dbReference type="NCBI Taxonomy" id="1836956"/>
    <lineage>
        <taxon>Eukaryota</taxon>
        <taxon>Fungi</taxon>
        <taxon>Dikarya</taxon>
        <taxon>Ascomycota</taxon>
        <taxon>Pezizomycotina</taxon>
        <taxon>Sordariomycetes</taxon>
        <taxon>Hypocreomycetidae</taxon>
        <taxon>Glomerellales</taxon>
        <taxon>Glomerellaceae</taxon>
        <taxon>Colletotrichum</taxon>
        <taxon>Colletotrichum gloeosporioides species complex</taxon>
    </lineage>
</organism>
<evidence type="ECO:0000313" key="2">
    <source>
        <dbReference type="EMBL" id="KAK1851477.1"/>
    </source>
</evidence>
<comment type="caution">
    <text evidence="2">The sequence shown here is derived from an EMBL/GenBank/DDBJ whole genome shotgun (WGS) entry which is preliminary data.</text>
</comment>
<proteinExistence type="predicted"/>
<sequence>MKHFPTSMTWKRAENCLKSTATTHHIHAAGILTPALTSSKTRHGVDGDKRHRTPKAAKEADNDYSIDSHDHRGK</sequence>
<dbReference type="EMBL" id="JAQOWY010000095">
    <property type="protein sequence ID" value="KAK1851477.1"/>
    <property type="molecule type" value="Genomic_DNA"/>
</dbReference>
<protein>
    <submittedName>
        <fullName evidence="2">Uncharacterized protein</fullName>
    </submittedName>
</protein>
<keyword evidence="3" id="KW-1185">Reference proteome</keyword>
<dbReference type="AlphaFoldDB" id="A0AAD9EL41"/>